<keyword evidence="1" id="KW-0472">Membrane</keyword>
<dbReference type="Pfam" id="PF07963">
    <property type="entry name" value="N_methyl"/>
    <property type="match status" value="1"/>
</dbReference>
<name>A0A2Z3H8X7_9BACT</name>
<dbReference type="NCBIfam" id="TIGR02532">
    <property type="entry name" value="IV_pilin_GFxxxE"/>
    <property type="match status" value="1"/>
</dbReference>
<reference evidence="3 4" key="1">
    <citation type="submission" date="2018-01" db="EMBL/GenBank/DDBJ databases">
        <title>G. obscuriglobus.</title>
        <authorList>
            <person name="Franke J."/>
            <person name="Blomberg W."/>
            <person name="Selmecki A."/>
        </authorList>
    </citation>
    <scope>NUCLEOTIDE SEQUENCE [LARGE SCALE GENOMIC DNA]</scope>
    <source>
        <strain evidence="3 4">DSM 5831</strain>
    </source>
</reference>
<keyword evidence="1" id="KW-0812">Transmembrane</keyword>
<dbReference type="OrthoDB" id="255848at2"/>
<dbReference type="PANTHER" id="PTHR30093">
    <property type="entry name" value="GENERAL SECRETION PATHWAY PROTEIN G"/>
    <property type="match status" value="1"/>
</dbReference>
<evidence type="ECO:0000313" key="3">
    <source>
        <dbReference type="EMBL" id="AWM39997.1"/>
    </source>
</evidence>
<feature type="transmembrane region" description="Helical" evidence="1">
    <location>
        <begin position="12"/>
        <end position="33"/>
    </location>
</feature>
<dbReference type="Gene3D" id="3.30.700.10">
    <property type="entry name" value="Glycoprotein, Type 4 Pilin"/>
    <property type="match status" value="1"/>
</dbReference>
<sequence>MSSPDRHRGFTLIELLVVIAIIAILIGLLLPAVQKVREAAARTQSMNNLKQIGLATHGYHDASTRFPAMGTYDATTTPRQFYSLYHAILPYVEQENAARQAQAAGNSYVLNQLLIKTFFSPLDRSSPDGFVTLAGGTKGGGASYGPNFQVFGNRRYAYPTDPAYLYGGFSAVGVNTVCDGKATLTASIPDGTTNTVMYAEHYAQCPGDGSVTFNGAVQSGRFIHMWSFSFGIHAPASPHIGYGSGLPPQNKPTLQQCDFFRPQAMQDGGCGVCLCDGSVRMVSTGVTEATWRLLLNPADGQVLPGNW</sequence>
<gene>
    <name evidence="3" type="ORF">C1280_25330</name>
</gene>
<evidence type="ECO:0000256" key="1">
    <source>
        <dbReference type="SAM" id="Phobius"/>
    </source>
</evidence>
<keyword evidence="1" id="KW-1133">Transmembrane helix</keyword>
<dbReference type="RefSeq" id="WP_109571222.1">
    <property type="nucleotide sequence ID" value="NZ_CP025958.1"/>
</dbReference>
<feature type="domain" description="DUF1559" evidence="2">
    <location>
        <begin position="34"/>
        <end position="284"/>
    </location>
</feature>
<dbReference type="PANTHER" id="PTHR30093:SF2">
    <property type="entry name" value="TYPE II SECRETION SYSTEM PROTEIN H"/>
    <property type="match status" value="1"/>
</dbReference>
<dbReference type="PROSITE" id="PS00409">
    <property type="entry name" value="PROKAR_NTER_METHYL"/>
    <property type="match status" value="1"/>
</dbReference>
<accession>A0A2Z3H8X7</accession>
<evidence type="ECO:0000313" key="4">
    <source>
        <dbReference type="Proteomes" id="UP000245802"/>
    </source>
</evidence>
<dbReference type="InterPro" id="IPR011453">
    <property type="entry name" value="DUF1559"/>
</dbReference>
<dbReference type="AlphaFoldDB" id="A0A2Z3H8X7"/>
<dbReference type="Pfam" id="PF07596">
    <property type="entry name" value="SBP_bac_10"/>
    <property type="match status" value="1"/>
</dbReference>
<evidence type="ECO:0000259" key="2">
    <source>
        <dbReference type="Pfam" id="PF07596"/>
    </source>
</evidence>
<organism evidence="3 4">
    <name type="scientific">Gemmata obscuriglobus</name>
    <dbReference type="NCBI Taxonomy" id="114"/>
    <lineage>
        <taxon>Bacteria</taxon>
        <taxon>Pseudomonadati</taxon>
        <taxon>Planctomycetota</taxon>
        <taxon>Planctomycetia</taxon>
        <taxon>Gemmatales</taxon>
        <taxon>Gemmataceae</taxon>
        <taxon>Gemmata</taxon>
    </lineage>
</organism>
<protein>
    <recommendedName>
        <fullName evidence="2">DUF1559 domain-containing protein</fullName>
    </recommendedName>
</protein>
<keyword evidence="4" id="KW-1185">Reference proteome</keyword>
<dbReference type="KEGG" id="gog:C1280_25330"/>
<dbReference type="SUPFAM" id="SSF54523">
    <property type="entry name" value="Pili subunits"/>
    <property type="match status" value="1"/>
</dbReference>
<dbReference type="InterPro" id="IPR012902">
    <property type="entry name" value="N_methyl_site"/>
</dbReference>
<proteinExistence type="predicted"/>
<dbReference type="InterPro" id="IPR045584">
    <property type="entry name" value="Pilin-like"/>
</dbReference>
<dbReference type="Proteomes" id="UP000245802">
    <property type="component" value="Chromosome"/>
</dbReference>
<dbReference type="EMBL" id="CP025958">
    <property type="protein sequence ID" value="AWM39997.1"/>
    <property type="molecule type" value="Genomic_DNA"/>
</dbReference>